<dbReference type="InterPro" id="IPR046426">
    <property type="entry name" value="DAXX_histone-bd_sf"/>
</dbReference>
<dbReference type="InterPro" id="IPR046378">
    <property type="entry name" value="DAXX_histone-bd"/>
</dbReference>
<evidence type="ECO:0000259" key="2">
    <source>
        <dbReference type="Pfam" id="PF20920"/>
    </source>
</evidence>
<feature type="region of interest" description="Disordered" evidence="1">
    <location>
        <begin position="179"/>
        <end position="211"/>
    </location>
</feature>
<accession>A0ABD2NSB7</accession>
<feature type="compositionally biased region" description="Acidic residues" evidence="1">
    <location>
        <begin position="185"/>
        <end position="201"/>
    </location>
</feature>
<feature type="compositionally biased region" description="Basic and acidic residues" evidence="1">
    <location>
        <begin position="202"/>
        <end position="211"/>
    </location>
</feature>
<protein>
    <recommendedName>
        <fullName evidence="2">Daxx histone-binding domain-containing protein</fullName>
    </recommendedName>
</protein>
<feature type="domain" description="Daxx histone-binding" evidence="2">
    <location>
        <begin position="93"/>
        <end position="173"/>
    </location>
</feature>
<dbReference type="EMBL" id="JABFTP020000144">
    <property type="protein sequence ID" value="KAL3281468.1"/>
    <property type="molecule type" value="Genomic_DNA"/>
</dbReference>
<keyword evidence="4" id="KW-1185">Reference proteome</keyword>
<proteinExistence type="predicted"/>
<dbReference type="Proteomes" id="UP001516400">
    <property type="component" value="Unassembled WGS sequence"/>
</dbReference>
<evidence type="ECO:0000313" key="3">
    <source>
        <dbReference type="EMBL" id="KAL3281468.1"/>
    </source>
</evidence>
<dbReference type="Gene3D" id="1.20.58.2170">
    <property type="match status" value="1"/>
</dbReference>
<dbReference type="AlphaFoldDB" id="A0ABD2NSB7"/>
<name>A0ABD2NSB7_9CUCU</name>
<sequence>MNKIVEKLEELNEAEIDFDDEVNSTYLKHDKYSQRLCQIYKNINPYTGRITHDQLDFVSSHYDVINLAICKKYKNNSVFPSYDELTTFIQKLVDKNELSLSSTEIQVESKHCFQKLGDLLQLRRKRELYEAHSSHILDKRDPAEDDKTLDAILQKNLKEAKKKFDQVCEEFVKKQELGTNKEEIDCSDTNDENEDNDEADKNEENHTIDDE</sequence>
<evidence type="ECO:0000256" key="1">
    <source>
        <dbReference type="SAM" id="MobiDB-lite"/>
    </source>
</evidence>
<dbReference type="Pfam" id="PF20920">
    <property type="entry name" value="DAXX_hist_bd"/>
    <property type="match status" value="1"/>
</dbReference>
<evidence type="ECO:0000313" key="4">
    <source>
        <dbReference type="Proteomes" id="UP001516400"/>
    </source>
</evidence>
<organism evidence="3 4">
    <name type="scientific">Cryptolaemus montrouzieri</name>
    <dbReference type="NCBI Taxonomy" id="559131"/>
    <lineage>
        <taxon>Eukaryota</taxon>
        <taxon>Metazoa</taxon>
        <taxon>Ecdysozoa</taxon>
        <taxon>Arthropoda</taxon>
        <taxon>Hexapoda</taxon>
        <taxon>Insecta</taxon>
        <taxon>Pterygota</taxon>
        <taxon>Neoptera</taxon>
        <taxon>Endopterygota</taxon>
        <taxon>Coleoptera</taxon>
        <taxon>Polyphaga</taxon>
        <taxon>Cucujiformia</taxon>
        <taxon>Coccinelloidea</taxon>
        <taxon>Coccinellidae</taxon>
        <taxon>Scymninae</taxon>
        <taxon>Scymnini</taxon>
        <taxon>Cryptolaemus</taxon>
    </lineage>
</organism>
<comment type="caution">
    <text evidence="3">The sequence shown here is derived from an EMBL/GenBank/DDBJ whole genome shotgun (WGS) entry which is preliminary data.</text>
</comment>
<reference evidence="3 4" key="1">
    <citation type="journal article" date="2021" name="BMC Biol.">
        <title>Horizontally acquired antibacterial genes associated with adaptive radiation of ladybird beetles.</title>
        <authorList>
            <person name="Li H.S."/>
            <person name="Tang X.F."/>
            <person name="Huang Y.H."/>
            <person name="Xu Z.Y."/>
            <person name="Chen M.L."/>
            <person name="Du X.Y."/>
            <person name="Qiu B.Y."/>
            <person name="Chen P.T."/>
            <person name="Zhang W."/>
            <person name="Slipinski A."/>
            <person name="Escalona H.E."/>
            <person name="Waterhouse R.M."/>
            <person name="Zwick A."/>
            <person name="Pang H."/>
        </authorList>
    </citation>
    <scope>NUCLEOTIDE SEQUENCE [LARGE SCALE GENOMIC DNA]</scope>
    <source>
        <strain evidence="3">SYSU2018</strain>
    </source>
</reference>
<gene>
    <name evidence="3" type="ORF">HHI36_004677</name>
</gene>